<proteinExistence type="predicted"/>
<dbReference type="CDD" id="cd02980">
    <property type="entry name" value="TRX_Fd_family"/>
    <property type="match status" value="1"/>
</dbReference>
<evidence type="ECO:0008006" key="3">
    <source>
        <dbReference type="Google" id="ProtNLM"/>
    </source>
</evidence>
<dbReference type="SUPFAM" id="SSF52833">
    <property type="entry name" value="Thioredoxin-like"/>
    <property type="match status" value="1"/>
</dbReference>
<gene>
    <name evidence="1" type="ORF">CVV64_12465</name>
</gene>
<dbReference type="AlphaFoldDB" id="A0A2N1PNE5"/>
<dbReference type="InterPro" id="IPR036249">
    <property type="entry name" value="Thioredoxin-like_sf"/>
</dbReference>
<comment type="caution">
    <text evidence="1">The sequence shown here is derived from an EMBL/GenBank/DDBJ whole genome shotgun (WGS) entry which is preliminary data.</text>
</comment>
<evidence type="ECO:0000313" key="1">
    <source>
        <dbReference type="EMBL" id="PKK89850.1"/>
    </source>
</evidence>
<accession>A0A2N1PNE5</accession>
<organism evidence="1 2">
    <name type="scientific">Candidatus Wallbacteria bacterium HGW-Wallbacteria-1</name>
    <dbReference type="NCBI Taxonomy" id="2013854"/>
    <lineage>
        <taxon>Bacteria</taxon>
        <taxon>Candidatus Walliibacteriota</taxon>
    </lineage>
</organism>
<name>A0A2N1PNE5_9BACT</name>
<sequence>MKIEICMGSSCFARGNEKNLQVIEEFIDSQAISCTVDLVGKRCENLCCDGPNIRINGVRFQGVDRGMILDILEKSVRNS</sequence>
<protein>
    <recommendedName>
        <fullName evidence="3">NADH-quinone oxidoreductase subunit F</fullName>
    </recommendedName>
</protein>
<dbReference type="EMBL" id="PGXC01000011">
    <property type="protein sequence ID" value="PKK89850.1"/>
    <property type="molecule type" value="Genomic_DNA"/>
</dbReference>
<dbReference type="Gene3D" id="3.40.30.10">
    <property type="entry name" value="Glutaredoxin"/>
    <property type="match status" value="1"/>
</dbReference>
<reference evidence="1 2" key="1">
    <citation type="journal article" date="2017" name="ISME J.">
        <title>Potential for microbial H2 and metal transformations associated with novel bacteria and archaea in deep terrestrial subsurface sediments.</title>
        <authorList>
            <person name="Hernsdorf A.W."/>
            <person name="Amano Y."/>
            <person name="Miyakawa K."/>
            <person name="Ise K."/>
            <person name="Suzuki Y."/>
            <person name="Anantharaman K."/>
            <person name="Probst A."/>
            <person name="Burstein D."/>
            <person name="Thomas B.C."/>
            <person name="Banfield J.F."/>
        </authorList>
    </citation>
    <scope>NUCLEOTIDE SEQUENCE [LARGE SCALE GENOMIC DNA]</scope>
    <source>
        <strain evidence="1">HGW-Wallbacteria-1</strain>
    </source>
</reference>
<dbReference type="Proteomes" id="UP000233256">
    <property type="component" value="Unassembled WGS sequence"/>
</dbReference>
<evidence type="ECO:0000313" key="2">
    <source>
        <dbReference type="Proteomes" id="UP000233256"/>
    </source>
</evidence>